<sequence>ISVTDEDRVWGIDVLKDGQGLVTADSSGVFRAYDDVTELEMMERRRDRVTDILARQELNNALLAGDAAKAVRVGFRLGPKHLRRAVEGTSHTAVEEAVADLGLASCLELLNASHEWAKKGSRGIGCAMIVAQAVFKEYGVETVVKAFGARASVPLEGMLKAAEKGMDRLAVL</sequence>
<keyword evidence="2" id="KW-1185">Reference proteome</keyword>
<feature type="non-terminal residue" evidence="1">
    <location>
        <position position="172"/>
    </location>
</feature>
<dbReference type="AlphaFoldDB" id="A0A9K3D684"/>
<organism evidence="1 2">
    <name type="scientific">Kipferlia bialata</name>
    <dbReference type="NCBI Taxonomy" id="797122"/>
    <lineage>
        <taxon>Eukaryota</taxon>
        <taxon>Metamonada</taxon>
        <taxon>Carpediemonas-like organisms</taxon>
        <taxon>Kipferlia</taxon>
    </lineage>
</organism>
<dbReference type="EMBL" id="BDIP01005558">
    <property type="protein sequence ID" value="GIQ89904.1"/>
    <property type="molecule type" value="Genomic_DNA"/>
</dbReference>
<proteinExistence type="predicted"/>
<name>A0A9K3D684_9EUKA</name>
<comment type="caution">
    <text evidence="1">The sequence shown here is derived from an EMBL/GenBank/DDBJ whole genome shotgun (WGS) entry which is preliminary data.</text>
</comment>
<evidence type="ECO:0000313" key="2">
    <source>
        <dbReference type="Proteomes" id="UP000265618"/>
    </source>
</evidence>
<feature type="non-terminal residue" evidence="1">
    <location>
        <position position="1"/>
    </location>
</feature>
<accession>A0A9K3D684</accession>
<dbReference type="Proteomes" id="UP000265618">
    <property type="component" value="Unassembled WGS sequence"/>
</dbReference>
<protein>
    <submittedName>
        <fullName evidence="1">Uncharacterized protein</fullName>
    </submittedName>
</protein>
<evidence type="ECO:0000313" key="1">
    <source>
        <dbReference type="EMBL" id="GIQ89904.1"/>
    </source>
</evidence>
<gene>
    <name evidence="1" type="ORF">KIPB_012509</name>
</gene>
<reference evidence="1 2" key="1">
    <citation type="journal article" date="2018" name="PLoS ONE">
        <title>The draft genome of Kipferlia bialata reveals reductive genome evolution in fornicate parasites.</title>
        <authorList>
            <person name="Tanifuji G."/>
            <person name="Takabayashi S."/>
            <person name="Kume K."/>
            <person name="Takagi M."/>
            <person name="Nakayama T."/>
            <person name="Kamikawa R."/>
            <person name="Inagaki Y."/>
            <person name="Hashimoto T."/>
        </authorList>
    </citation>
    <scope>NUCLEOTIDE SEQUENCE [LARGE SCALE GENOMIC DNA]</scope>
    <source>
        <strain evidence="1">NY0173</strain>
    </source>
</reference>